<dbReference type="InParanoid" id="A0A482X6R0"/>
<gene>
    <name evidence="1" type="ORF">LSTR_LSTR000040</name>
</gene>
<comment type="caution">
    <text evidence="1">The sequence shown here is derived from an EMBL/GenBank/DDBJ whole genome shotgun (WGS) entry which is preliminary data.</text>
</comment>
<name>A0A482X6R0_LAOST</name>
<organism evidence="1 2">
    <name type="scientific">Laodelphax striatellus</name>
    <name type="common">Small brown planthopper</name>
    <name type="synonym">Delphax striatella</name>
    <dbReference type="NCBI Taxonomy" id="195883"/>
    <lineage>
        <taxon>Eukaryota</taxon>
        <taxon>Metazoa</taxon>
        <taxon>Ecdysozoa</taxon>
        <taxon>Arthropoda</taxon>
        <taxon>Hexapoda</taxon>
        <taxon>Insecta</taxon>
        <taxon>Pterygota</taxon>
        <taxon>Neoptera</taxon>
        <taxon>Paraneoptera</taxon>
        <taxon>Hemiptera</taxon>
        <taxon>Auchenorrhyncha</taxon>
        <taxon>Fulgoroidea</taxon>
        <taxon>Delphacidae</taxon>
        <taxon>Criomorphinae</taxon>
        <taxon>Laodelphax</taxon>
    </lineage>
</organism>
<dbReference type="AlphaFoldDB" id="A0A482X6R0"/>
<reference evidence="1 2" key="1">
    <citation type="journal article" date="2017" name="Gigascience">
        <title>Genome sequence of the small brown planthopper, Laodelphax striatellus.</title>
        <authorList>
            <person name="Zhu J."/>
            <person name="Jiang F."/>
            <person name="Wang X."/>
            <person name="Yang P."/>
            <person name="Bao Y."/>
            <person name="Zhao W."/>
            <person name="Wang W."/>
            <person name="Lu H."/>
            <person name="Wang Q."/>
            <person name="Cui N."/>
            <person name="Li J."/>
            <person name="Chen X."/>
            <person name="Luo L."/>
            <person name="Yu J."/>
            <person name="Kang L."/>
            <person name="Cui F."/>
        </authorList>
    </citation>
    <scope>NUCLEOTIDE SEQUENCE [LARGE SCALE GENOMIC DNA]</scope>
    <source>
        <strain evidence="1">Lst14</strain>
    </source>
</reference>
<dbReference type="EMBL" id="QKKF02016774">
    <property type="protein sequence ID" value="RZF41326.1"/>
    <property type="molecule type" value="Genomic_DNA"/>
</dbReference>
<evidence type="ECO:0000313" key="2">
    <source>
        <dbReference type="Proteomes" id="UP000291343"/>
    </source>
</evidence>
<keyword evidence="2" id="KW-1185">Reference proteome</keyword>
<proteinExistence type="predicted"/>
<sequence length="101" mass="11603">MKHDIIITSQLCSNVQILHDEIENQESSACLQMKVQDSIFPATRNRFNDGSKIVFKDIRRITVLKKENLLKIKTSFSEAAQDHTVKIRATRPRTSDFLSLT</sequence>
<protein>
    <submittedName>
        <fullName evidence="1">Uncharacterized protein</fullName>
    </submittedName>
</protein>
<dbReference type="Proteomes" id="UP000291343">
    <property type="component" value="Unassembled WGS sequence"/>
</dbReference>
<evidence type="ECO:0000313" key="1">
    <source>
        <dbReference type="EMBL" id="RZF41326.1"/>
    </source>
</evidence>
<accession>A0A482X6R0</accession>